<dbReference type="OrthoDB" id="1715975at2"/>
<feature type="transmembrane region" description="Helical" evidence="5">
    <location>
        <begin position="157"/>
        <end position="175"/>
    </location>
</feature>
<dbReference type="GO" id="GO:0140359">
    <property type="term" value="F:ABC-type transporter activity"/>
    <property type="evidence" value="ECO:0007669"/>
    <property type="project" value="InterPro"/>
</dbReference>
<reference evidence="7 8" key="2">
    <citation type="journal article" date="2011" name="J. Bacteriol.">
        <title>Complete genome sequences for the anaerobic, extremely thermophilic plant biomass-degrading bacteria Caldicellulosiruptor hydrothermalis, Caldicellulosiruptor kristjanssonii, Caldicellulosiruptor kronotskyensis, Caldicellulosiruptor owensenis, and Caldicellulosiruptor lactoaceticus.</title>
        <authorList>
            <person name="Blumer-Schuette S.E."/>
            <person name="Ozdemir I."/>
            <person name="Mistry D."/>
            <person name="Lucas S."/>
            <person name="Lapidus A."/>
            <person name="Cheng J.F."/>
            <person name="Goodwin L.A."/>
            <person name="Pitluck S."/>
            <person name="Land M.L."/>
            <person name="Hauser L.J."/>
            <person name="Woyke T."/>
            <person name="Mikhailova N."/>
            <person name="Pati A."/>
            <person name="Kyrpides N.C."/>
            <person name="Ivanova N."/>
            <person name="Detter J.C."/>
            <person name="Walston-Davenport K."/>
            <person name="Han S."/>
            <person name="Adams M.W."/>
            <person name="Kelly R.M."/>
        </authorList>
    </citation>
    <scope>NUCLEOTIDE SEQUENCE [LARGE SCALE GENOMIC DNA]</scope>
    <source>
        <strain evidence="8">DSM 18901 / VKM B-2411 / 108</strain>
    </source>
</reference>
<name>E4QD16_CALH1</name>
<dbReference type="AlphaFoldDB" id="E4QD16"/>
<evidence type="ECO:0000256" key="2">
    <source>
        <dbReference type="ARBA" id="ARBA00022692"/>
    </source>
</evidence>
<evidence type="ECO:0000259" key="6">
    <source>
        <dbReference type="Pfam" id="PF01061"/>
    </source>
</evidence>
<evidence type="ECO:0000256" key="1">
    <source>
        <dbReference type="ARBA" id="ARBA00004141"/>
    </source>
</evidence>
<dbReference type="KEGG" id="chd:Calhy_1799"/>
<evidence type="ECO:0000313" key="8">
    <source>
        <dbReference type="Proteomes" id="UP000006890"/>
    </source>
</evidence>
<keyword evidence="2 5" id="KW-0812">Transmembrane</keyword>
<accession>E4QD16</accession>
<dbReference type="Proteomes" id="UP000006890">
    <property type="component" value="Chromosome"/>
</dbReference>
<keyword evidence="8" id="KW-1185">Reference proteome</keyword>
<comment type="subcellular location">
    <subcellularLocation>
        <location evidence="1">Membrane</location>
        <topology evidence="1">Multi-pass membrane protein</topology>
    </subcellularLocation>
</comment>
<reference key="1">
    <citation type="submission" date="2010-09" db="EMBL/GenBank/DDBJ databases">
        <title>Complete sequence of Caldicellulosiruptor hydrothermalis 108.</title>
        <authorList>
            <consortium name="US DOE Joint Genome Institute"/>
            <person name="Lucas S."/>
            <person name="Copeland A."/>
            <person name="Lapidus A."/>
            <person name="Cheng J.-F."/>
            <person name="Bruce D."/>
            <person name="Goodwin L."/>
            <person name="Pitluck S."/>
            <person name="Davenport K."/>
            <person name="Detter J.C."/>
            <person name="Han C."/>
            <person name="Tapia R."/>
            <person name="Land M."/>
            <person name="Hauser L."/>
            <person name="Chang Y.-J."/>
            <person name="Jeffries C."/>
            <person name="Kyrpides N."/>
            <person name="Ivanova N."/>
            <person name="Mikhailova N."/>
            <person name="Blumer-Schuette S.E."/>
            <person name="Kelly R.M."/>
            <person name="Woyke T."/>
        </authorList>
    </citation>
    <scope>NUCLEOTIDE SEQUENCE</scope>
    <source>
        <strain>108</strain>
    </source>
</reference>
<dbReference type="HOGENOM" id="CLU_1264997_0_0_9"/>
<proteinExistence type="predicted"/>
<dbReference type="STRING" id="632292.Calhy_1799"/>
<dbReference type="InterPro" id="IPR013525">
    <property type="entry name" value="ABC2_TM"/>
</dbReference>
<feature type="transmembrane region" description="Helical" evidence="5">
    <location>
        <begin position="93"/>
        <end position="114"/>
    </location>
</feature>
<feature type="transmembrane region" description="Helical" evidence="5">
    <location>
        <begin position="51"/>
        <end position="72"/>
    </location>
</feature>
<evidence type="ECO:0000313" key="7">
    <source>
        <dbReference type="EMBL" id="ADQ07510.1"/>
    </source>
</evidence>
<dbReference type="Pfam" id="PF01061">
    <property type="entry name" value="ABC2_membrane"/>
    <property type="match status" value="1"/>
</dbReference>
<evidence type="ECO:0000256" key="3">
    <source>
        <dbReference type="ARBA" id="ARBA00022989"/>
    </source>
</evidence>
<dbReference type="eggNOG" id="ENOG503479E">
    <property type="taxonomic scope" value="Bacteria"/>
</dbReference>
<feature type="transmembrane region" description="Helical" evidence="5">
    <location>
        <begin position="12"/>
        <end position="31"/>
    </location>
</feature>
<dbReference type="GO" id="GO:0016020">
    <property type="term" value="C:membrane"/>
    <property type="evidence" value="ECO:0007669"/>
    <property type="project" value="UniProtKB-SubCell"/>
</dbReference>
<organism evidence="7 8">
    <name type="scientific">Caldicellulosiruptor hydrothermalis (strain DSM 18901 / VKM B-2411 / 108)</name>
    <dbReference type="NCBI Taxonomy" id="632292"/>
    <lineage>
        <taxon>Bacteria</taxon>
        <taxon>Bacillati</taxon>
        <taxon>Bacillota</taxon>
        <taxon>Bacillota incertae sedis</taxon>
        <taxon>Caldicellulosiruptorales</taxon>
        <taxon>Caldicellulosiruptoraceae</taxon>
        <taxon>Caldicellulosiruptor</taxon>
    </lineage>
</organism>
<feature type="transmembrane region" description="Helical" evidence="5">
    <location>
        <begin position="187"/>
        <end position="207"/>
    </location>
</feature>
<keyword evidence="3 5" id="KW-1133">Transmembrane helix</keyword>
<dbReference type="RefSeq" id="WP_013403665.1">
    <property type="nucleotide sequence ID" value="NC_014652.1"/>
</dbReference>
<gene>
    <name evidence="7" type="ordered locus">Calhy_1799</name>
</gene>
<dbReference type="EMBL" id="CP002219">
    <property type="protein sequence ID" value="ADQ07510.1"/>
    <property type="molecule type" value="Genomic_DNA"/>
</dbReference>
<protein>
    <recommendedName>
        <fullName evidence="6">ABC-2 type transporter transmembrane domain-containing protein</fullName>
    </recommendedName>
</protein>
<evidence type="ECO:0000256" key="5">
    <source>
        <dbReference type="SAM" id="Phobius"/>
    </source>
</evidence>
<keyword evidence="4 5" id="KW-0472">Membrane</keyword>
<evidence type="ECO:0000256" key="4">
    <source>
        <dbReference type="ARBA" id="ARBA00023136"/>
    </source>
</evidence>
<feature type="transmembrane region" description="Helical" evidence="5">
    <location>
        <begin position="126"/>
        <end position="150"/>
    </location>
</feature>
<feature type="domain" description="ABC-2 type transporter transmembrane" evidence="6">
    <location>
        <begin position="18"/>
        <end position="172"/>
    </location>
</feature>
<sequence length="218" mass="25006">MFFKIIKLEVKNYIKNAIILLLILNIAVWYALKNFEQFLNYLKDKPSISLFYTLCVVITISYSIVFITTINFDKDKSSYVYHRYFTSPLSNTLIFLSKVIPALITSSIIVFIWVTFILLKSHLNNIYLFLFVILTVFVFSLGCIFIIYSVSLTTKNSVLISGVKFSLVFLFSYIPKLAFSSNISIQVLKAGLILLCWGVFIVGLVILKRINVEKIITS</sequence>